<accession>A0ACC2VLI2</accession>
<proteinExistence type="predicted"/>
<protein>
    <submittedName>
        <fullName evidence="1">Uncharacterized protein</fullName>
    </submittedName>
</protein>
<comment type="caution">
    <text evidence="1">The sequence shown here is derived from an EMBL/GenBank/DDBJ whole genome shotgun (WGS) entry which is preliminary data.</text>
</comment>
<evidence type="ECO:0000313" key="1">
    <source>
        <dbReference type="EMBL" id="KAJ9100270.1"/>
    </source>
</evidence>
<organism evidence="1 2">
    <name type="scientific">Naganishia cerealis</name>
    <dbReference type="NCBI Taxonomy" id="610337"/>
    <lineage>
        <taxon>Eukaryota</taxon>
        <taxon>Fungi</taxon>
        <taxon>Dikarya</taxon>
        <taxon>Basidiomycota</taxon>
        <taxon>Agaricomycotina</taxon>
        <taxon>Tremellomycetes</taxon>
        <taxon>Filobasidiales</taxon>
        <taxon>Filobasidiaceae</taxon>
        <taxon>Naganishia</taxon>
    </lineage>
</organism>
<keyword evidence="2" id="KW-1185">Reference proteome</keyword>
<reference evidence="1" key="1">
    <citation type="submission" date="2023-04" db="EMBL/GenBank/DDBJ databases">
        <title>Draft Genome sequencing of Naganishia species isolated from polar environments using Oxford Nanopore Technology.</title>
        <authorList>
            <person name="Leo P."/>
            <person name="Venkateswaran K."/>
        </authorList>
    </citation>
    <scope>NUCLEOTIDE SEQUENCE</scope>
    <source>
        <strain evidence="1">MNA-CCFEE 5261</strain>
    </source>
</reference>
<name>A0ACC2VLI2_9TREE</name>
<dbReference type="Proteomes" id="UP001241377">
    <property type="component" value="Unassembled WGS sequence"/>
</dbReference>
<gene>
    <name evidence="1" type="ORF">QFC19_005623</name>
</gene>
<sequence length="251" mass="29059">MLKLTPLQLWNGYFTCFDPDLFLEDDTFSYPEVEKLALEDEDEDSILRKIREDFKEIKQSIDSLNCTSGAKERLTNKLKENTFFFLLASRYFNSVAYHFKTRDLFVPLKVPACTTLKEHEAGYRYNAAGIVMKPNEIDEILGEKAFAYSPYLSALLELSEMLVDYTTNIIIKLSTDSDGDDDLVKGQYSLALLNFSLLTHLQNGFQMLDLKNDGIRRKYDKLKYSVKKINGIVYDLSLRRLFPFKAEVTDR</sequence>
<dbReference type="EMBL" id="JASBWR010000064">
    <property type="protein sequence ID" value="KAJ9100270.1"/>
    <property type="molecule type" value="Genomic_DNA"/>
</dbReference>
<evidence type="ECO:0000313" key="2">
    <source>
        <dbReference type="Proteomes" id="UP001241377"/>
    </source>
</evidence>